<evidence type="ECO:0008006" key="4">
    <source>
        <dbReference type="Google" id="ProtNLM"/>
    </source>
</evidence>
<dbReference type="AlphaFoldDB" id="A0A1Q2MH30"/>
<reference evidence="3" key="1">
    <citation type="submission" date="2017-02" db="EMBL/GenBank/DDBJ databases">
        <title>Comparative genomics and description of representatives of a novel lineage of planctomycetes thriving in anoxic sediments.</title>
        <authorList>
            <person name="Spring S."/>
            <person name="Bunk B."/>
            <person name="Sproer C."/>
        </authorList>
    </citation>
    <scope>NUCLEOTIDE SEQUENCE [LARGE SCALE GENOMIC DNA]</scope>
    <source>
        <strain evidence="3">SM-Chi-D1</strain>
    </source>
</reference>
<dbReference type="RefSeq" id="WP_146683737.1">
    <property type="nucleotide sequence ID" value="NZ_CP019646.1"/>
</dbReference>
<dbReference type="EMBL" id="CP019646">
    <property type="protein sequence ID" value="AQQ71572.1"/>
    <property type="molecule type" value="Genomic_DNA"/>
</dbReference>
<evidence type="ECO:0000256" key="1">
    <source>
        <dbReference type="SAM" id="SignalP"/>
    </source>
</evidence>
<dbReference type="OrthoDB" id="9800974at2"/>
<evidence type="ECO:0000313" key="2">
    <source>
        <dbReference type="EMBL" id="AQQ71572.1"/>
    </source>
</evidence>
<dbReference type="SUPFAM" id="SSF51445">
    <property type="entry name" value="(Trans)glycosidases"/>
    <property type="match status" value="1"/>
</dbReference>
<dbReference type="KEGG" id="pbas:SMSP2_01948"/>
<keyword evidence="3" id="KW-1185">Reference proteome</keyword>
<proteinExistence type="predicted"/>
<dbReference type="STRING" id="1851148.SMSP2_01948"/>
<dbReference type="Gene3D" id="3.20.20.80">
    <property type="entry name" value="Glycosidases"/>
    <property type="match status" value="1"/>
</dbReference>
<dbReference type="InterPro" id="IPR017853">
    <property type="entry name" value="GH"/>
</dbReference>
<organism evidence="2 3">
    <name type="scientific">Limihaloglobus sulfuriphilus</name>
    <dbReference type="NCBI Taxonomy" id="1851148"/>
    <lineage>
        <taxon>Bacteria</taxon>
        <taxon>Pseudomonadati</taxon>
        <taxon>Planctomycetota</taxon>
        <taxon>Phycisphaerae</taxon>
        <taxon>Sedimentisphaerales</taxon>
        <taxon>Sedimentisphaeraceae</taxon>
        <taxon>Limihaloglobus</taxon>
    </lineage>
</organism>
<keyword evidence="1" id="KW-0732">Signal</keyword>
<evidence type="ECO:0000313" key="3">
    <source>
        <dbReference type="Proteomes" id="UP000188181"/>
    </source>
</evidence>
<gene>
    <name evidence="2" type="ORF">SMSP2_01948</name>
</gene>
<feature type="signal peptide" evidence="1">
    <location>
        <begin position="1"/>
        <end position="20"/>
    </location>
</feature>
<name>A0A1Q2MH30_9BACT</name>
<accession>A0A1Q2MH30</accession>
<sequence length="496" mass="57620">MTGKLIYTTVFLSALILAHAGGLDFEKPAEKGVTINKGKDISLINAAGEPFRARGVFYYQSRASHFYFLEGLDIDRVDSDLELLSKTGFNTVGLGLNWGELVIHTDPQDSFRPVEYNLENVRKLKLLLDAVKKHQMYVYILVGYEKVPPEVPAKKYEAVSDNSGREIEGFRGYLIEDFLLDPAVNSGFLDYLRVLAKTAAAYDNIIGSAFYFEMLNPQMPYAYDWPILNRNWRRYLNDRNPEVDYWNRRWNTKYKDISRIPLPLHDRDYWKRWYKSRGAEPHESHPLMWRDFYDYYIGGILTEGRYGMSFEQMSDAIKSADPGALTLFKPFYPKRWAWELGFVEEYVKDGSIPDDARRAFDRYFTPTGIDMIACWAYPDFSRESSERARQLSFDIFAEKIDLLFGVSSLPVFCQEFGIDHHQWNQDECSIFLANAIKYFNSNPVLGYNIWQSHDFIGHPHTDQIQPNFGIFDINGDPYKAVEKITELQTEKNLPSE</sequence>
<feature type="chain" id="PRO_5012365684" description="Endo-beta-mannanase" evidence="1">
    <location>
        <begin position="21"/>
        <end position="496"/>
    </location>
</feature>
<protein>
    <recommendedName>
        <fullName evidence="4">Endo-beta-mannanase</fullName>
    </recommendedName>
</protein>
<dbReference type="Proteomes" id="UP000188181">
    <property type="component" value="Chromosome"/>
</dbReference>